<dbReference type="AlphaFoldDB" id="A0A9R1BT05"/>
<dbReference type="InterPro" id="IPR036273">
    <property type="entry name" value="CRAL/TRIO_N_dom_sf"/>
</dbReference>
<evidence type="ECO:0000256" key="4">
    <source>
        <dbReference type="SAM" id="MobiDB-lite"/>
    </source>
</evidence>
<dbReference type="PANTHER" id="PTHR45932:SF2">
    <property type="entry name" value="PATELLIN-4"/>
    <property type="match status" value="1"/>
</dbReference>
<evidence type="ECO:0000256" key="2">
    <source>
        <dbReference type="ARBA" id="ARBA00022448"/>
    </source>
</evidence>
<dbReference type="SMART" id="SM01100">
    <property type="entry name" value="CRAL_TRIO_N"/>
    <property type="match status" value="1"/>
</dbReference>
<evidence type="ECO:0000259" key="5">
    <source>
        <dbReference type="PROSITE" id="PS50191"/>
    </source>
</evidence>
<evidence type="ECO:0000256" key="3">
    <source>
        <dbReference type="ARBA" id="ARBA00023136"/>
    </source>
</evidence>
<reference evidence="6 7" key="1">
    <citation type="submission" date="2017-09" db="EMBL/GenBank/DDBJ databases">
        <authorList>
            <consortium name="International Durum Wheat Genome Sequencing Consortium (IDWGSC)"/>
            <person name="Milanesi L."/>
        </authorList>
    </citation>
    <scope>NUCLEOTIDE SEQUENCE [LARGE SCALE GENOMIC DNA]</scope>
    <source>
        <strain evidence="7">cv. Svevo</strain>
    </source>
</reference>
<dbReference type="Proteomes" id="UP000324705">
    <property type="component" value="Chromosome 7A"/>
</dbReference>
<dbReference type="InterPro" id="IPR036865">
    <property type="entry name" value="CRAL-TRIO_dom_sf"/>
</dbReference>
<accession>A0A9R1BT05</accession>
<dbReference type="Gene3D" id="3.40.525.10">
    <property type="entry name" value="CRAL-TRIO lipid binding domain"/>
    <property type="match status" value="1"/>
</dbReference>
<dbReference type="PANTHER" id="PTHR45932">
    <property type="entry name" value="PATELLIN-1"/>
    <property type="match status" value="1"/>
</dbReference>
<dbReference type="Pfam" id="PF03765">
    <property type="entry name" value="CRAL_TRIO_N"/>
    <property type="match status" value="1"/>
</dbReference>
<keyword evidence="7" id="KW-1185">Reference proteome</keyword>
<dbReference type="GO" id="GO:0008289">
    <property type="term" value="F:lipid binding"/>
    <property type="evidence" value="ECO:0007669"/>
    <property type="project" value="InterPro"/>
</dbReference>
<name>A0A9R1BT05_TRITD</name>
<keyword evidence="2" id="KW-0813">Transport</keyword>
<dbReference type="GO" id="GO:1901703">
    <property type="term" value="P:protein localization involved in auxin polar transport"/>
    <property type="evidence" value="ECO:0007669"/>
    <property type="project" value="EnsemblPlants"/>
</dbReference>
<evidence type="ECO:0000313" key="6">
    <source>
        <dbReference type="EMBL" id="VAI80063.1"/>
    </source>
</evidence>
<feature type="compositionally biased region" description="Basic and acidic residues" evidence="4">
    <location>
        <begin position="105"/>
        <end position="166"/>
    </location>
</feature>
<dbReference type="OMA" id="ENTLFRK"/>
<dbReference type="InterPro" id="IPR056794">
    <property type="entry name" value="PATL1-6_C_GOLD"/>
</dbReference>
<dbReference type="SUPFAM" id="SSF46938">
    <property type="entry name" value="CRAL/TRIO N-terminal domain"/>
    <property type="match status" value="1"/>
</dbReference>
<proteinExistence type="predicted"/>
<dbReference type="Gramene" id="TRITD7Av1G248130.3">
    <property type="protein sequence ID" value="TRITD7Av1G248130.3"/>
    <property type="gene ID" value="TRITD7Av1G248130"/>
</dbReference>
<feature type="compositionally biased region" description="Basic residues" evidence="4">
    <location>
        <begin position="94"/>
        <end position="104"/>
    </location>
</feature>
<dbReference type="SUPFAM" id="SSF52087">
    <property type="entry name" value="CRAL/TRIO domain"/>
    <property type="match status" value="1"/>
</dbReference>
<evidence type="ECO:0000313" key="7">
    <source>
        <dbReference type="Proteomes" id="UP000324705"/>
    </source>
</evidence>
<dbReference type="EMBL" id="LT934123">
    <property type="protein sequence ID" value="VAI80063.1"/>
    <property type="molecule type" value="Genomic_DNA"/>
</dbReference>
<dbReference type="Pfam" id="PF25099">
    <property type="entry name" value="GOLD_PATL1_C"/>
    <property type="match status" value="1"/>
</dbReference>
<dbReference type="GO" id="GO:0016020">
    <property type="term" value="C:membrane"/>
    <property type="evidence" value="ECO:0007669"/>
    <property type="project" value="UniProtKB-SubCell"/>
</dbReference>
<dbReference type="InterPro" id="IPR001251">
    <property type="entry name" value="CRAL-TRIO_dom"/>
</dbReference>
<organism evidence="6 7">
    <name type="scientific">Triticum turgidum subsp. durum</name>
    <name type="common">Durum wheat</name>
    <name type="synonym">Triticum durum</name>
    <dbReference type="NCBI Taxonomy" id="4567"/>
    <lineage>
        <taxon>Eukaryota</taxon>
        <taxon>Viridiplantae</taxon>
        <taxon>Streptophyta</taxon>
        <taxon>Embryophyta</taxon>
        <taxon>Tracheophyta</taxon>
        <taxon>Spermatophyta</taxon>
        <taxon>Magnoliopsida</taxon>
        <taxon>Liliopsida</taxon>
        <taxon>Poales</taxon>
        <taxon>Poaceae</taxon>
        <taxon>BOP clade</taxon>
        <taxon>Pooideae</taxon>
        <taxon>Triticodae</taxon>
        <taxon>Triticeae</taxon>
        <taxon>Triticinae</taxon>
        <taxon>Triticum</taxon>
    </lineage>
</organism>
<dbReference type="Pfam" id="PF00650">
    <property type="entry name" value="CRAL_TRIO"/>
    <property type="match status" value="1"/>
</dbReference>
<feature type="domain" description="CRAL-TRIO" evidence="5">
    <location>
        <begin position="265"/>
        <end position="429"/>
    </location>
</feature>
<dbReference type="SMART" id="SM00516">
    <property type="entry name" value="SEC14"/>
    <property type="match status" value="1"/>
</dbReference>
<dbReference type="GO" id="GO:0071365">
    <property type="term" value="P:cellular response to auxin stimulus"/>
    <property type="evidence" value="ECO:0007669"/>
    <property type="project" value="EnsemblPlants"/>
</dbReference>
<evidence type="ECO:0000256" key="1">
    <source>
        <dbReference type="ARBA" id="ARBA00004370"/>
    </source>
</evidence>
<comment type="subcellular location">
    <subcellularLocation>
        <location evidence="1">Membrane</location>
    </subcellularLocation>
</comment>
<sequence length="576" mass="62881">MGVEVVSGGAVEAVAPAKEVRAKVEVEAGAAAVAVAKNMSFREESNRLGDLKDAERKALAELRAKVEEAIVEGKLFDLEEGSSKVKVKVEAKKKEGKKKEGKKKKAEEKKEGEEAKKEDVTAPAVEKKEEEAKEEVAEPAGEKKEEAVAEEEKKEEPEPVKEKEETAAAEEEAVEGEKAAPAAAVVVVDKDVALWGVPLLLSKGDEATDVVLLKFLRARDFKAGAAFEMLRRTLRWRREWKSLAATAADGDDEEGDALPEGACRLDGTDREGHPVCYNALGVFADEAVYRSALGTDGGKKPARFLRWRVRAMERHVAELDFRPGGAASLLQVTDLRGSPGPARKDLRVAMKQVLDLFQDNYPELVARNILINVPFSYYAFTTVFFPFLTQRTKSKLVVARPSKVTETLLKYIPIEAIPVKYGGLKRDGDAEFTGEHDAEIAEVVVKAGATETIEIEAAEGDTTLTWDVTVLGWEVRYTEEFVPADEGAYTIVVSKGRKVGAGEEAVRNSFRAAEAGRVVITVENATRGRKRVLFRHKAKSALAKKCQERKNGDVPDVCVTRGNSNSLGAEICACRV</sequence>
<keyword evidence="3" id="KW-0472">Membrane</keyword>
<dbReference type="CDD" id="cd00170">
    <property type="entry name" value="SEC14"/>
    <property type="match status" value="1"/>
</dbReference>
<dbReference type="InterPro" id="IPR044834">
    <property type="entry name" value="PATL"/>
</dbReference>
<gene>
    <name evidence="6" type="ORF">TRITD_7Av1G248130</name>
</gene>
<feature type="region of interest" description="Disordered" evidence="4">
    <location>
        <begin position="87"/>
        <end position="180"/>
    </location>
</feature>
<dbReference type="PROSITE" id="PS50191">
    <property type="entry name" value="CRAL_TRIO"/>
    <property type="match status" value="1"/>
</dbReference>
<dbReference type="InterPro" id="IPR011074">
    <property type="entry name" value="CRAL/TRIO_N_dom"/>
</dbReference>
<protein>
    <recommendedName>
        <fullName evidence="5">CRAL-TRIO domain-containing protein</fullName>
    </recommendedName>
</protein>